<comment type="caution">
    <text evidence="5">The sequence shown here is derived from an EMBL/GenBank/DDBJ whole genome shotgun (WGS) entry which is preliminary data.</text>
</comment>
<evidence type="ECO:0000256" key="1">
    <source>
        <dbReference type="ARBA" id="ARBA00023125"/>
    </source>
</evidence>
<sequence length="569" mass="61624">MHDSMMAQIGMDHEHHAGNDNGFGSNEGWVDISHSYNSSQHQSPIYEHGGFGFPMQPVQNHQIPTEPPFNPHRVSQPPQSLPPHQQLLPLIMPSHPTWPSMLTNPASYSAPPVAIPSAAPLVKGSNTKLPAIHTTPTPRKTLTDNDRRRMCQYHEENPSVKQTEIGAMFGVERSTVSKVLRQREKYLYPEDRSLSPAKRVKGKFPDIERALSNWVRNNQKKGIPLTDATIKEKARFFATTVGNDESHLKTNSASWLEKFKQKNGIGSGRLSRRASETNISDSGSLNPDSAVQSASQTPNGISPVSPGTLPSPSPLSATKSNDDLKSESLNGYIEFGQSNGGYRHSNSQSTTSLSSAFTDPQGSFSGGPTSPTTPYAFSPDNNSASWLPSQQARLPPLGNNFQRPRSQTFPMLGIDPSFISSQQSEPLTPKYLPGTEPSSALDSPIHEMPPSFGMDSAISSPPLHHSSSNGSMAPPQSTTPITGLQSPPGSSAPSSPTQDDARRALDTLLNFFNQAPNGLVDQNEYMTVLKLTEKLRLQAGPLPGGLHRIAEQDSELPAPKMEHSMSAGC</sequence>
<feature type="compositionally biased region" description="Low complexity" evidence="3">
    <location>
        <begin position="302"/>
        <end position="316"/>
    </location>
</feature>
<evidence type="ECO:0000313" key="5">
    <source>
        <dbReference type="EMBL" id="TVY83261.1"/>
    </source>
</evidence>
<dbReference type="OrthoDB" id="9909311at2759"/>
<feature type="compositionally biased region" description="Polar residues" evidence="3">
    <location>
        <begin position="399"/>
        <end position="409"/>
    </location>
</feature>
<feature type="compositionally biased region" description="Polar residues" evidence="3">
    <location>
        <begin position="276"/>
        <end position="300"/>
    </location>
</feature>
<gene>
    <name evidence="5" type="primary">Cenpb</name>
    <name evidence="5" type="ORF">LSUE1_G002157</name>
</gene>
<feature type="domain" description="HTH CENPB-type" evidence="4">
    <location>
        <begin position="195"/>
        <end position="269"/>
    </location>
</feature>
<dbReference type="GO" id="GO:0003677">
    <property type="term" value="F:DNA binding"/>
    <property type="evidence" value="ECO:0007669"/>
    <property type="project" value="UniProtKB-KW"/>
</dbReference>
<dbReference type="SMART" id="SM00674">
    <property type="entry name" value="CENPB"/>
    <property type="match status" value="1"/>
</dbReference>
<dbReference type="Gene3D" id="1.10.10.60">
    <property type="entry name" value="Homeodomain-like"/>
    <property type="match status" value="2"/>
</dbReference>
<protein>
    <submittedName>
        <fullName evidence="5">Major centromere autoantigen B</fullName>
    </submittedName>
</protein>
<keyword evidence="1" id="KW-0238">DNA-binding</keyword>
<keyword evidence="2" id="KW-0539">Nucleus</keyword>
<evidence type="ECO:0000256" key="2">
    <source>
        <dbReference type="ARBA" id="ARBA00023242"/>
    </source>
</evidence>
<feature type="compositionally biased region" description="Polar residues" evidence="3">
    <location>
        <begin position="360"/>
        <end position="392"/>
    </location>
</feature>
<organism evidence="5 6">
    <name type="scientific">Lachnellula suecica</name>
    <dbReference type="NCBI Taxonomy" id="602035"/>
    <lineage>
        <taxon>Eukaryota</taxon>
        <taxon>Fungi</taxon>
        <taxon>Dikarya</taxon>
        <taxon>Ascomycota</taxon>
        <taxon>Pezizomycotina</taxon>
        <taxon>Leotiomycetes</taxon>
        <taxon>Helotiales</taxon>
        <taxon>Lachnaceae</taxon>
        <taxon>Lachnellula</taxon>
    </lineage>
</organism>
<feature type="compositionally biased region" description="Low complexity" evidence="3">
    <location>
        <begin position="345"/>
        <end position="358"/>
    </location>
</feature>
<dbReference type="PANTHER" id="PTHR19303">
    <property type="entry name" value="TRANSPOSON"/>
    <property type="match status" value="1"/>
</dbReference>
<accession>A0A8T9CCH4</accession>
<dbReference type="Pfam" id="PF04218">
    <property type="entry name" value="CENP-B_N"/>
    <property type="match status" value="1"/>
</dbReference>
<dbReference type="GO" id="GO:0005634">
    <property type="term" value="C:nucleus"/>
    <property type="evidence" value="ECO:0007669"/>
    <property type="project" value="TreeGrafter"/>
</dbReference>
<dbReference type="InterPro" id="IPR006600">
    <property type="entry name" value="HTH_CenpB_DNA-bd_dom"/>
</dbReference>
<evidence type="ECO:0000256" key="3">
    <source>
        <dbReference type="SAM" id="MobiDB-lite"/>
    </source>
</evidence>
<feature type="region of interest" description="Disordered" evidence="3">
    <location>
        <begin position="265"/>
        <end position="499"/>
    </location>
</feature>
<dbReference type="InterPro" id="IPR050863">
    <property type="entry name" value="CenT-Element_Derived"/>
</dbReference>
<evidence type="ECO:0000259" key="4">
    <source>
        <dbReference type="PROSITE" id="PS51253"/>
    </source>
</evidence>
<feature type="compositionally biased region" description="Polar residues" evidence="3">
    <location>
        <begin position="465"/>
        <end position="485"/>
    </location>
</feature>
<dbReference type="PANTHER" id="PTHR19303:SF70">
    <property type="entry name" value="HTH CENPB-TYPE DOMAIN-CONTAINING PROTEIN"/>
    <property type="match status" value="1"/>
</dbReference>
<dbReference type="EMBL" id="QGMK01000211">
    <property type="protein sequence ID" value="TVY83261.1"/>
    <property type="molecule type" value="Genomic_DNA"/>
</dbReference>
<dbReference type="Pfam" id="PF03221">
    <property type="entry name" value="HTH_Tnp_Tc5"/>
    <property type="match status" value="1"/>
</dbReference>
<feature type="compositionally biased region" description="Low complexity" evidence="3">
    <location>
        <begin position="486"/>
        <end position="496"/>
    </location>
</feature>
<proteinExistence type="predicted"/>
<name>A0A8T9CCH4_9HELO</name>
<keyword evidence="6" id="KW-1185">Reference proteome</keyword>
<dbReference type="PROSITE" id="PS51253">
    <property type="entry name" value="HTH_CENPB"/>
    <property type="match status" value="1"/>
</dbReference>
<evidence type="ECO:0000313" key="6">
    <source>
        <dbReference type="Proteomes" id="UP000469558"/>
    </source>
</evidence>
<dbReference type="InterPro" id="IPR007889">
    <property type="entry name" value="HTH_Psq"/>
</dbReference>
<dbReference type="SUPFAM" id="SSF46689">
    <property type="entry name" value="Homeodomain-like"/>
    <property type="match status" value="2"/>
</dbReference>
<dbReference type="InterPro" id="IPR009057">
    <property type="entry name" value="Homeodomain-like_sf"/>
</dbReference>
<dbReference type="Proteomes" id="UP000469558">
    <property type="component" value="Unassembled WGS sequence"/>
</dbReference>
<dbReference type="AlphaFoldDB" id="A0A8T9CCH4"/>
<reference evidence="5 6" key="1">
    <citation type="submission" date="2018-05" db="EMBL/GenBank/DDBJ databases">
        <title>Genome sequencing and assembly of the regulated plant pathogen Lachnellula willkommii and related sister species for the development of diagnostic species identification markers.</title>
        <authorList>
            <person name="Giroux E."/>
            <person name="Bilodeau G."/>
        </authorList>
    </citation>
    <scope>NUCLEOTIDE SEQUENCE [LARGE SCALE GENOMIC DNA]</scope>
    <source>
        <strain evidence="5 6">CBS 268.59</strain>
    </source>
</reference>